<comment type="caution">
    <text evidence="6">The sequence shown here is derived from an EMBL/GenBank/DDBJ whole genome shotgun (WGS) entry which is preliminary data.</text>
</comment>
<evidence type="ECO:0000256" key="4">
    <source>
        <dbReference type="SAM" id="MobiDB-lite"/>
    </source>
</evidence>
<dbReference type="GO" id="GO:0003700">
    <property type="term" value="F:DNA-binding transcription factor activity"/>
    <property type="evidence" value="ECO:0007669"/>
    <property type="project" value="TreeGrafter"/>
</dbReference>
<dbReference type="GO" id="GO:0000976">
    <property type="term" value="F:transcription cis-regulatory region binding"/>
    <property type="evidence" value="ECO:0007669"/>
    <property type="project" value="TreeGrafter"/>
</dbReference>
<dbReference type="PANTHER" id="PTHR30146">
    <property type="entry name" value="LACI-RELATED TRANSCRIPTIONAL REPRESSOR"/>
    <property type="match status" value="1"/>
</dbReference>
<dbReference type="InterPro" id="IPR046335">
    <property type="entry name" value="LacI/GalR-like_sensor"/>
</dbReference>
<evidence type="ECO:0000256" key="1">
    <source>
        <dbReference type="ARBA" id="ARBA00023015"/>
    </source>
</evidence>
<feature type="compositionally biased region" description="Polar residues" evidence="4">
    <location>
        <begin position="56"/>
        <end position="71"/>
    </location>
</feature>
<proteinExistence type="predicted"/>
<keyword evidence="1" id="KW-0805">Transcription regulation</keyword>
<evidence type="ECO:0000256" key="2">
    <source>
        <dbReference type="ARBA" id="ARBA00023125"/>
    </source>
</evidence>
<dbReference type="SUPFAM" id="SSF53822">
    <property type="entry name" value="Periplasmic binding protein-like I"/>
    <property type="match status" value="1"/>
</dbReference>
<dbReference type="InterPro" id="IPR028082">
    <property type="entry name" value="Peripla_BP_I"/>
</dbReference>
<sequence length="71" mass="7391">MPEDISVVGFDDSLFTPYLDPPLTTIRQPVREMSLAAVGTLLDEMGAAAPAAPAPSCSTVPNSSCATARLR</sequence>
<feature type="region of interest" description="Disordered" evidence="4">
    <location>
        <begin position="51"/>
        <end position="71"/>
    </location>
</feature>
<gene>
    <name evidence="6" type="ORF">Psi01_81260</name>
</gene>
<dbReference type="EMBL" id="BOOJ01000085">
    <property type="protein sequence ID" value="GIH97496.1"/>
    <property type="molecule type" value="Genomic_DNA"/>
</dbReference>
<feature type="domain" description="Transcriptional regulator LacI/GalR-like sensor" evidence="5">
    <location>
        <begin position="2"/>
        <end position="61"/>
    </location>
</feature>
<accession>A0A8J3SN68</accession>
<organism evidence="6 7">
    <name type="scientific">Planobispora siamensis</name>
    <dbReference type="NCBI Taxonomy" id="936338"/>
    <lineage>
        <taxon>Bacteria</taxon>
        <taxon>Bacillati</taxon>
        <taxon>Actinomycetota</taxon>
        <taxon>Actinomycetes</taxon>
        <taxon>Streptosporangiales</taxon>
        <taxon>Streptosporangiaceae</taxon>
        <taxon>Planobispora</taxon>
    </lineage>
</organism>
<dbReference type="PANTHER" id="PTHR30146:SF153">
    <property type="entry name" value="LACTOSE OPERON REPRESSOR"/>
    <property type="match status" value="1"/>
</dbReference>
<name>A0A8J3SN68_9ACTN</name>
<evidence type="ECO:0000259" key="5">
    <source>
        <dbReference type="Pfam" id="PF13377"/>
    </source>
</evidence>
<reference evidence="6 7" key="1">
    <citation type="submission" date="2021-01" db="EMBL/GenBank/DDBJ databases">
        <title>Whole genome shotgun sequence of Planobispora siamensis NBRC 107568.</title>
        <authorList>
            <person name="Komaki H."/>
            <person name="Tamura T."/>
        </authorList>
    </citation>
    <scope>NUCLEOTIDE SEQUENCE [LARGE SCALE GENOMIC DNA]</scope>
    <source>
        <strain evidence="6 7">NBRC 107568</strain>
    </source>
</reference>
<keyword evidence="2" id="KW-0238">DNA-binding</keyword>
<dbReference type="Gene3D" id="3.40.50.2300">
    <property type="match status" value="2"/>
</dbReference>
<dbReference type="RefSeq" id="WP_373872545.1">
    <property type="nucleotide sequence ID" value="NZ_BOOJ01000085.1"/>
</dbReference>
<protein>
    <recommendedName>
        <fullName evidence="5">Transcriptional regulator LacI/GalR-like sensor domain-containing protein</fullName>
    </recommendedName>
</protein>
<evidence type="ECO:0000313" key="7">
    <source>
        <dbReference type="Proteomes" id="UP000619788"/>
    </source>
</evidence>
<dbReference type="Proteomes" id="UP000619788">
    <property type="component" value="Unassembled WGS sequence"/>
</dbReference>
<dbReference type="Pfam" id="PF13377">
    <property type="entry name" value="Peripla_BP_3"/>
    <property type="match status" value="1"/>
</dbReference>
<evidence type="ECO:0000313" key="6">
    <source>
        <dbReference type="EMBL" id="GIH97496.1"/>
    </source>
</evidence>
<dbReference type="AlphaFoldDB" id="A0A8J3SN68"/>
<keyword evidence="3" id="KW-0804">Transcription</keyword>
<evidence type="ECO:0000256" key="3">
    <source>
        <dbReference type="ARBA" id="ARBA00023163"/>
    </source>
</evidence>
<keyword evidence="7" id="KW-1185">Reference proteome</keyword>